<gene>
    <name evidence="3" type="ORF">HHK36_009317</name>
</gene>
<dbReference type="SUPFAM" id="SSF49503">
    <property type="entry name" value="Cupredoxins"/>
    <property type="match status" value="1"/>
</dbReference>
<evidence type="ECO:0000313" key="3">
    <source>
        <dbReference type="EMBL" id="KAF8404432.1"/>
    </source>
</evidence>
<keyword evidence="4" id="KW-1185">Reference proteome</keyword>
<evidence type="ECO:0000313" key="4">
    <source>
        <dbReference type="Proteomes" id="UP000655225"/>
    </source>
</evidence>
<dbReference type="OMA" id="PWPFRPH"/>
<dbReference type="OrthoDB" id="10259572at2759"/>
<sequence length="269" mass="29721">MKVKILKKEEPNSNLCTSLSLPLSEDQRQRKRTLMETFSMLILFLSFLTLLFQPSYSKTIVVDGVEEWRNPSVHVGDSIIFKHKHQYNLYIFQNRRAFNLCNFTQATLLSKSNSTSFMWNPSRPGFFYFSFYNGSLKTCEGEKLAIKVISTPPENWAMSPESPPLAAPSPTSGGVVPSSPAYPWPFRSHQASSPNLAPSASPPATTPSLLPDKGGGIPFINSNPAVPLPTGEADSVTIRPLPTSDHGKKVVGLLAVRIPLCFMVLLMFC</sequence>
<comment type="caution">
    <text evidence="3">The sequence shown here is derived from an EMBL/GenBank/DDBJ whole genome shotgun (WGS) entry which is preliminary data.</text>
</comment>
<evidence type="ECO:0000256" key="2">
    <source>
        <dbReference type="SAM" id="Phobius"/>
    </source>
</evidence>
<evidence type="ECO:0000256" key="1">
    <source>
        <dbReference type="SAM" id="MobiDB-lite"/>
    </source>
</evidence>
<name>A0A835DKX2_TETSI</name>
<feature type="transmembrane region" description="Helical" evidence="2">
    <location>
        <begin position="33"/>
        <end position="52"/>
    </location>
</feature>
<dbReference type="InterPro" id="IPR008972">
    <property type="entry name" value="Cupredoxin"/>
</dbReference>
<accession>A0A835DKX2</accession>
<dbReference type="Proteomes" id="UP000655225">
    <property type="component" value="Unassembled WGS sequence"/>
</dbReference>
<organism evidence="3 4">
    <name type="scientific">Tetracentron sinense</name>
    <name type="common">Spur-leaf</name>
    <dbReference type="NCBI Taxonomy" id="13715"/>
    <lineage>
        <taxon>Eukaryota</taxon>
        <taxon>Viridiplantae</taxon>
        <taxon>Streptophyta</taxon>
        <taxon>Embryophyta</taxon>
        <taxon>Tracheophyta</taxon>
        <taxon>Spermatophyta</taxon>
        <taxon>Magnoliopsida</taxon>
        <taxon>Trochodendrales</taxon>
        <taxon>Trochodendraceae</taxon>
        <taxon>Tetracentron</taxon>
    </lineage>
</organism>
<feature type="region of interest" description="Disordered" evidence="1">
    <location>
        <begin position="189"/>
        <end position="213"/>
    </location>
</feature>
<keyword evidence="2" id="KW-0472">Membrane</keyword>
<dbReference type="Gene3D" id="2.60.40.420">
    <property type="entry name" value="Cupredoxins - blue copper proteins"/>
    <property type="match status" value="1"/>
</dbReference>
<reference evidence="3 4" key="1">
    <citation type="submission" date="2020-04" db="EMBL/GenBank/DDBJ databases">
        <title>Plant Genome Project.</title>
        <authorList>
            <person name="Zhang R.-G."/>
        </authorList>
    </citation>
    <scope>NUCLEOTIDE SEQUENCE [LARGE SCALE GENOMIC DNA]</scope>
    <source>
        <strain evidence="3">YNK0</strain>
        <tissue evidence="3">Leaf</tissue>
    </source>
</reference>
<proteinExistence type="predicted"/>
<dbReference type="PANTHER" id="PTHR34662:SF3">
    <property type="entry name" value="OS04G0422700 PROTEIN"/>
    <property type="match status" value="1"/>
</dbReference>
<protein>
    <submittedName>
        <fullName evidence="3">Uncharacterized protein</fullName>
    </submittedName>
</protein>
<keyword evidence="2" id="KW-0812">Transmembrane</keyword>
<dbReference type="EMBL" id="JABCRI010000006">
    <property type="protein sequence ID" value="KAF8404432.1"/>
    <property type="molecule type" value="Genomic_DNA"/>
</dbReference>
<keyword evidence="2" id="KW-1133">Transmembrane helix</keyword>
<dbReference type="AlphaFoldDB" id="A0A835DKX2"/>
<dbReference type="PANTHER" id="PTHR34662">
    <property type="entry name" value="OS04G0422700 PROTEIN"/>
    <property type="match status" value="1"/>
</dbReference>